<proteinExistence type="predicted"/>
<sequence length="585" mass="56627">MTPLPEPSSRRRLWLVAGPAALALTLTGCATGTQTAATAATTDATTESERTVDTTLDGFSTAADVLAGNQQAHDDATDVEWAEADATAIDLDGSSASSESADVDITGSTVTISAAGTYVLSGDLEGQVVVDSAGEGTVTLVLDGVDIAHTAGAAIDIVAADEAVVVLADGSSNTLSDAASYPEDVEANAALASAADLTITGSGAVSVAGNGNDGIASRDGLVIQSGTINVDAADDGIRGKDYLIVRDGDIAVDAGGDGLKADNEEDADRGFIAIEDGTLALTVGGDGIDAYTDVVQTGGTVDITAGGGATSDPESGAKGVVAGTIAVLEAGSTLIDAADDAVNTDAYLHLAGADVEFSSGDDGAHAELQLVVSDGEVSVPSSVEGLEAGQITIEGGTISLTASDDAVNVSEPDAGAAALTLVITGGDLTVDAGGDGLDANGTVEMSGGTVTVQGPTNDGNGAIDADGGVTISGGTLYALGTAGMVQAPSAESAQASVQFTVNSRIPAGTTLTIVSASGEQLGTVTTSKQAQSLVFSTAGIVNGETYSLVADGTTLATAVAGQQSSAGMGEPGAGGPGGGAPGAPR</sequence>
<dbReference type="Proteomes" id="UP000648352">
    <property type="component" value="Unassembled WGS sequence"/>
</dbReference>
<dbReference type="InterPro" id="IPR006311">
    <property type="entry name" value="TAT_signal"/>
</dbReference>
<feature type="compositionally biased region" description="Gly residues" evidence="1">
    <location>
        <begin position="569"/>
        <end position="585"/>
    </location>
</feature>
<organism evidence="3 4">
    <name type="scientific">Microbacterium pullorum</name>
    <dbReference type="NCBI Taxonomy" id="2762236"/>
    <lineage>
        <taxon>Bacteria</taxon>
        <taxon>Bacillati</taxon>
        <taxon>Actinomycetota</taxon>
        <taxon>Actinomycetes</taxon>
        <taxon>Micrococcales</taxon>
        <taxon>Microbacteriaceae</taxon>
        <taxon>Microbacterium</taxon>
    </lineage>
</organism>
<evidence type="ECO:0000256" key="1">
    <source>
        <dbReference type="SAM" id="MobiDB-lite"/>
    </source>
</evidence>
<keyword evidence="2" id="KW-0732">Signal</keyword>
<name>A0ABR8S5N8_9MICO</name>
<evidence type="ECO:0000313" key="4">
    <source>
        <dbReference type="Proteomes" id="UP000648352"/>
    </source>
</evidence>
<protein>
    <submittedName>
        <fullName evidence="3">Carbohydrate-binding domain-containing protein</fullName>
    </submittedName>
</protein>
<dbReference type="Pfam" id="PF14262">
    <property type="entry name" value="Cthe_2159"/>
    <property type="match status" value="2"/>
</dbReference>
<comment type="caution">
    <text evidence="3">The sequence shown here is derived from an EMBL/GenBank/DDBJ whole genome shotgun (WGS) entry which is preliminary data.</text>
</comment>
<keyword evidence="4" id="KW-1185">Reference proteome</keyword>
<gene>
    <name evidence="3" type="ORF">H9651_14280</name>
</gene>
<dbReference type="RefSeq" id="WP_191720001.1">
    <property type="nucleotide sequence ID" value="NZ_JACSQP010000013.1"/>
</dbReference>
<accession>A0ABR8S5N8</accession>
<evidence type="ECO:0000313" key="3">
    <source>
        <dbReference type="EMBL" id="MBD7958806.1"/>
    </source>
</evidence>
<dbReference type="EMBL" id="JACSQP010000013">
    <property type="protein sequence ID" value="MBD7958806.1"/>
    <property type="molecule type" value="Genomic_DNA"/>
</dbReference>
<evidence type="ECO:0000256" key="2">
    <source>
        <dbReference type="SAM" id="SignalP"/>
    </source>
</evidence>
<feature type="chain" id="PRO_5045754448" evidence="2">
    <location>
        <begin position="31"/>
        <end position="585"/>
    </location>
</feature>
<dbReference type="PROSITE" id="PS51318">
    <property type="entry name" value="TAT"/>
    <property type="match status" value="1"/>
</dbReference>
<dbReference type="InterPro" id="IPR025584">
    <property type="entry name" value="Cthe_2159"/>
</dbReference>
<feature type="region of interest" description="Disordered" evidence="1">
    <location>
        <begin position="562"/>
        <end position="585"/>
    </location>
</feature>
<reference evidence="3 4" key="1">
    <citation type="submission" date="2020-08" db="EMBL/GenBank/DDBJ databases">
        <title>A Genomic Blueprint of the Chicken Gut Microbiome.</title>
        <authorList>
            <person name="Gilroy R."/>
            <person name="Ravi A."/>
            <person name="Getino M."/>
            <person name="Pursley I."/>
            <person name="Horton D.L."/>
            <person name="Alikhan N.-F."/>
            <person name="Baker D."/>
            <person name="Gharbi K."/>
            <person name="Hall N."/>
            <person name="Watson M."/>
            <person name="Adriaenssens E.M."/>
            <person name="Foster-Nyarko E."/>
            <person name="Jarju S."/>
            <person name="Secka A."/>
            <person name="Antonio M."/>
            <person name="Oren A."/>
            <person name="Chaudhuri R."/>
            <person name="La Ragione R.M."/>
            <person name="Hildebrand F."/>
            <person name="Pallen M.J."/>
        </authorList>
    </citation>
    <scope>NUCLEOTIDE SEQUENCE [LARGE SCALE GENOMIC DNA]</scope>
    <source>
        <strain evidence="3 4">Sa4CUA7</strain>
    </source>
</reference>
<feature type="signal peptide" evidence="2">
    <location>
        <begin position="1"/>
        <end position="30"/>
    </location>
</feature>